<evidence type="ECO:0000256" key="2">
    <source>
        <dbReference type="ARBA" id="ARBA00022723"/>
    </source>
</evidence>
<dbReference type="InterPro" id="IPR007197">
    <property type="entry name" value="rSAM"/>
</dbReference>
<dbReference type="HOGENOM" id="CLU_911775_0_0_11"/>
<evidence type="ECO:0000313" key="6">
    <source>
        <dbReference type="EMBL" id="BAH56190.1"/>
    </source>
</evidence>
<sequence>MPVSFGRLRVFLTEQCNLACFYCHNEGQPKGSAYLSDQLFDAAVSMSRQPEVEKVILSGGEPLLHPRVLELVEAVSPNVARSSLITNGLLLTPSLARDLAFAGLSKIRLGVDSFREDKPRPSVGYLDDPFSIDDTVAAVREAGLAVEVNVVLTRFNQREVPRFLRWAVVNGVNIKFFEHLEVGAPEPGRLINSMRPKPQVSEEWFMRTLTDTLGHRPDFTETDQFAPATSAARVGGVEVRYCRYLCTYQRCAAPGTRLDVAGFVYTCMSNRGLDRVESISVDALRDVFSRATQRGCSAEVPMKLA</sequence>
<keyword evidence="6" id="KW-0614">Plasmid</keyword>
<dbReference type="PANTHER" id="PTHR11228">
    <property type="entry name" value="RADICAL SAM DOMAIN PROTEIN"/>
    <property type="match status" value="1"/>
</dbReference>
<dbReference type="InterPro" id="IPR050377">
    <property type="entry name" value="Radical_SAM_PqqE_MftC-like"/>
</dbReference>
<dbReference type="GO" id="GO:0046872">
    <property type="term" value="F:metal ion binding"/>
    <property type="evidence" value="ECO:0007669"/>
    <property type="project" value="UniProtKB-KW"/>
</dbReference>
<dbReference type="InterPro" id="IPR058240">
    <property type="entry name" value="rSAM_sf"/>
</dbReference>
<accession>C1BEF0</accession>
<gene>
    <name evidence="6" type="ordered locus">ROP_pKNR-00980</name>
</gene>
<evidence type="ECO:0000256" key="3">
    <source>
        <dbReference type="ARBA" id="ARBA00023004"/>
    </source>
</evidence>
<keyword evidence="1" id="KW-0949">S-adenosyl-L-methionine</keyword>
<dbReference type="InterPro" id="IPR013785">
    <property type="entry name" value="Aldolase_TIM"/>
</dbReference>
<dbReference type="PATRIC" id="fig|632772.20.peg.7675"/>
<reference evidence="6 7" key="1">
    <citation type="submission" date="2009-03" db="EMBL/GenBank/DDBJ databases">
        <title>Comparison of the complete genome sequences of Rhodococcus erythropolis PR4 and Rhodococcus opacus B4.</title>
        <authorList>
            <person name="Takarada H."/>
            <person name="Sekine M."/>
            <person name="Hosoyama A."/>
            <person name="Yamada R."/>
            <person name="Fujisawa T."/>
            <person name="Omata S."/>
            <person name="Shimizu A."/>
            <person name="Tsukatani N."/>
            <person name="Tanikawa S."/>
            <person name="Fujita N."/>
            <person name="Harayama S."/>
        </authorList>
    </citation>
    <scope>NUCLEOTIDE SEQUENCE [LARGE SCALE GENOMIC DNA]</scope>
    <source>
        <strain evidence="6 7">B4</strain>
        <plasmid evidence="6 7">pKNR</plasmid>
    </source>
</reference>
<dbReference type="GO" id="GO:0003824">
    <property type="term" value="F:catalytic activity"/>
    <property type="evidence" value="ECO:0007669"/>
    <property type="project" value="InterPro"/>
</dbReference>
<dbReference type="Pfam" id="PF04055">
    <property type="entry name" value="Radical_SAM"/>
    <property type="match status" value="1"/>
</dbReference>
<dbReference type="SFLD" id="SFLDS00029">
    <property type="entry name" value="Radical_SAM"/>
    <property type="match status" value="1"/>
</dbReference>
<dbReference type="SFLD" id="SFLDG01067">
    <property type="entry name" value="SPASM/twitch_domain_containing"/>
    <property type="match status" value="1"/>
</dbReference>
<dbReference type="CDD" id="cd01335">
    <property type="entry name" value="Radical_SAM"/>
    <property type="match status" value="1"/>
</dbReference>
<keyword evidence="3" id="KW-0408">Iron</keyword>
<dbReference type="Gene3D" id="3.20.20.70">
    <property type="entry name" value="Aldolase class I"/>
    <property type="match status" value="1"/>
</dbReference>
<evidence type="ECO:0000256" key="4">
    <source>
        <dbReference type="ARBA" id="ARBA00023014"/>
    </source>
</evidence>
<dbReference type="PROSITE" id="PS51918">
    <property type="entry name" value="RADICAL_SAM"/>
    <property type="match status" value="1"/>
</dbReference>
<keyword evidence="2" id="KW-0479">Metal-binding</keyword>
<protein>
    <submittedName>
        <fullName evidence="6">Putative molybdenum cofactor biosynthesis protein</fullName>
    </submittedName>
</protein>
<dbReference type="Proteomes" id="UP000002212">
    <property type="component" value="Plasmid pKNR"/>
</dbReference>
<dbReference type="GO" id="GO:0051536">
    <property type="term" value="F:iron-sulfur cluster binding"/>
    <property type="evidence" value="ECO:0007669"/>
    <property type="project" value="UniProtKB-KW"/>
</dbReference>
<evidence type="ECO:0000256" key="1">
    <source>
        <dbReference type="ARBA" id="ARBA00022691"/>
    </source>
</evidence>
<dbReference type="KEGG" id="rop:ROP_pKNR-00980"/>
<feature type="domain" description="Radical SAM core" evidence="5">
    <location>
        <begin position="1"/>
        <end position="216"/>
    </location>
</feature>
<organism evidence="6 7">
    <name type="scientific">Rhodococcus opacus (strain B4)</name>
    <dbReference type="NCBI Taxonomy" id="632772"/>
    <lineage>
        <taxon>Bacteria</taxon>
        <taxon>Bacillati</taxon>
        <taxon>Actinomycetota</taxon>
        <taxon>Actinomycetes</taxon>
        <taxon>Mycobacteriales</taxon>
        <taxon>Nocardiaceae</taxon>
        <taxon>Rhodococcus</taxon>
    </lineage>
</organism>
<geneLocation type="plasmid" evidence="6 7">
    <name>pKNR</name>
</geneLocation>
<evidence type="ECO:0000313" key="7">
    <source>
        <dbReference type="Proteomes" id="UP000002212"/>
    </source>
</evidence>
<proteinExistence type="predicted"/>
<evidence type="ECO:0000259" key="5">
    <source>
        <dbReference type="PROSITE" id="PS51918"/>
    </source>
</evidence>
<dbReference type="EMBL" id="AP011118">
    <property type="protein sequence ID" value="BAH56190.1"/>
    <property type="molecule type" value="Genomic_DNA"/>
</dbReference>
<dbReference type="SUPFAM" id="SSF102114">
    <property type="entry name" value="Radical SAM enzymes"/>
    <property type="match status" value="1"/>
</dbReference>
<keyword evidence="4" id="KW-0411">Iron-sulfur</keyword>
<dbReference type="AlphaFoldDB" id="C1BEF0"/>
<dbReference type="PANTHER" id="PTHR11228:SF35">
    <property type="entry name" value="MOLYBDENUM COFACTOR BIOSYNTHESIS PROTEIN A-RELATED"/>
    <property type="match status" value="1"/>
</dbReference>
<name>C1BEF0_RHOOB</name>